<comment type="caution">
    <text evidence="1">The sequence shown here is derived from an EMBL/GenBank/DDBJ whole genome shotgun (WGS) entry which is preliminary data.</text>
</comment>
<name>A0ACA9M529_9GLOM</name>
<gene>
    <name evidence="1" type="ORF">ACOLOM_LOCUS5569</name>
</gene>
<feature type="non-terminal residue" evidence="1">
    <location>
        <position position="338"/>
    </location>
</feature>
<evidence type="ECO:0000313" key="2">
    <source>
        <dbReference type="Proteomes" id="UP000789525"/>
    </source>
</evidence>
<evidence type="ECO:0000313" key="1">
    <source>
        <dbReference type="EMBL" id="CAG8570066.1"/>
    </source>
</evidence>
<reference evidence="1" key="1">
    <citation type="submission" date="2021-06" db="EMBL/GenBank/DDBJ databases">
        <authorList>
            <person name="Kallberg Y."/>
            <person name="Tangrot J."/>
            <person name="Rosling A."/>
        </authorList>
    </citation>
    <scope>NUCLEOTIDE SEQUENCE</scope>
    <source>
        <strain evidence="1">CL356</strain>
    </source>
</reference>
<protein>
    <submittedName>
        <fullName evidence="1">15696_t:CDS:1</fullName>
    </submittedName>
</protein>
<proteinExistence type="predicted"/>
<dbReference type="Proteomes" id="UP000789525">
    <property type="component" value="Unassembled WGS sequence"/>
</dbReference>
<organism evidence="1 2">
    <name type="scientific">Acaulospora colombiana</name>
    <dbReference type="NCBI Taxonomy" id="27376"/>
    <lineage>
        <taxon>Eukaryota</taxon>
        <taxon>Fungi</taxon>
        <taxon>Fungi incertae sedis</taxon>
        <taxon>Mucoromycota</taxon>
        <taxon>Glomeromycotina</taxon>
        <taxon>Glomeromycetes</taxon>
        <taxon>Diversisporales</taxon>
        <taxon>Acaulosporaceae</taxon>
        <taxon>Acaulospora</taxon>
    </lineage>
</organism>
<keyword evidence="2" id="KW-1185">Reference proteome</keyword>
<sequence length="338" mass="38422">MPFAAFVGLTLHPPTLNIIYPKNKSSSPFSNTYSPTFEHRALKNTRFPPPPENGPSNPPKIVKTSYSTIRYFILFILVMLFLLIPVVFREDVRCKYQEPVGFLVSILSLKMLTWLKKCWQVDVIQSSLENSENARINDYNIKSKKQDVQKEKLQIDHDKLDSQKLPPTPPPELDQSHHAHNVSDEPLSIPATSKKRLSTFLKKRPLIWITKLIAHGLLIKFLVDYAPHLPPTSYSSRLIELFITGKPPITSPFELVYWDNLGEGDEIKNSSNKLQNWVAHMAGTMGVFVLSGLLNEYASFVSYADGGHEKSDDVIRKNSEGNDERVELRVNALELVKK</sequence>
<accession>A0ACA9M529</accession>
<dbReference type="EMBL" id="CAJVPT010010394">
    <property type="protein sequence ID" value="CAG8570066.1"/>
    <property type="molecule type" value="Genomic_DNA"/>
</dbReference>